<dbReference type="Gene3D" id="2.170.130.10">
    <property type="entry name" value="TonB-dependent receptor, plug domain"/>
    <property type="match status" value="1"/>
</dbReference>
<gene>
    <name evidence="20" type="ORF">F0A16_08675</name>
</gene>
<dbReference type="SUPFAM" id="SSF56935">
    <property type="entry name" value="Porins"/>
    <property type="match status" value="1"/>
</dbReference>
<sequence length="714" mass="79092">MKKSSCVSGTARKQLVSATRRRFNRPLSYGLLSSSALLFASTAAAQTSDTTELDTVTVEAAAIADSAVGPDSTIVAERTTTGSKTDTDLLDLSSAVSVVTEEEMRTRNVQNLEQALSYTAGVTVDQYASDDRYDYFMIRGFNATSLGTYRDGLSRRTVNFTGGKLEPYGLQRIDVLKGSTSTLFGLNAPGGLVNAITKRPLDYEFGEIYTTLGEDHTETGADFGGPIDQAGKWSYRITTKWQDAELSADHTQDDRFYFAPALTYRPSDATTLTLLADFNKRDTNAAHATPRGYDLDPDTFFGEPDYNDMDRIERNIGYLFEHDFGNGLTFRQNARYTHLDLDYDHVYLSDPNPANGRTAFVVDGERDQTAIDNQLQYDTDLAGIGSRTLAGFDYTHDDVRETSRFGTAGGIDIQNPQYCGKACVDLGEPSEFRQKQTSRGFYLQEELTFAERWILTLGGRYDEVNTRTVDDEADDYAFTRRAGLTFKALDDLSLYANYSESFQPPTSRNLVSGSADPQEGEQYEVGMKYRPANTQALFTVALFDLTQTNVASQVSQNVYRQIGKVNVRGIELESKLALSDRLDLTAAYSYWDSEIEEDGIAGNQGNRPLLVPEHIASVWADYTIPGNANRGDLTFGLGTRYVGSTYIDDTNSEKTSSHTLVDAMASYALTPSLDLAINATNLFDREYVSYIDSSSNSSYYGDGRSVLTTLRYHW</sequence>
<keyword evidence="21" id="KW-1185">Reference proteome</keyword>
<organism evidence="20 21">
    <name type="scientific">Salinicola corii</name>
    <dbReference type="NCBI Taxonomy" id="2606937"/>
    <lineage>
        <taxon>Bacteria</taxon>
        <taxon>Pseudomonadati</taxon>
        <taxon>Pseudomonadota</taxon>
        <taxon>Gammaproteobacteria</taxon>
        <taxon>Oceanospirillales</taxon>
        <taxon>Halomonadaceae</taxon>
        <taxon>Salinicola</taxon>
    </lineage>
</organism>
<evidence type="ECO:0000256" key="9">
    <source>
        <dbReference type="ARBA" id="ARBA00023065"/>
    </source>
</evidence>
<evidence type="ECO:0000256" key="13">
    <source>
        <dbReference type="ARBA" id="ARBA00023237"/>
    </source>
</evidence>
<dbReference type="GO" id="GO:0009279">
    <property type="term" value="C:cell outer membrane"/>
    <property type="evidence" value="ECO:0007669"/>
    <property type="project" value="UniProtKB-SubCell"/>
</dbReference>
<evidence type="ECO:0000256" key="10">
    <source>
        <dbReference type="ARBA" id="ARBA00023077"/>
    </source>
</evidence>
<dbReference type="GO" id="GO:0015344">
    <property type="term" value="F:siderophore uptake transmembrane transporter activity"/>
    <property type="evidence" value="ECO:0007669"/>
    <property type="project" value="TreeGrafter"/>
</dbReference>
<evidence type="ECO:0000256" key="4">
    <source>
        <dbReference type="ARBA" id="ARBA00022452"/>
    </source>
</evidence>
<dbReference type="InterPro" id="IPR012910">
    <property type="entry name" value="Plug_dom"/>
</dbReference>
<feature type="domain" description="TonB-dependent receptor-like beta-barrel" evidence="18">
    <location>
        <begin position="265"/>
        <end position="682"/>
    </location>
</feature>
<keyword evidence="5" id="KW-0410">Iron transport</keyword>
<dbReference type="InterPro" id="IPR010916">
    <property type="entry name" value="TonB_box_CS"/>
</dbReference>
<dbReference type="NCBIfam" id="TIGR01783">
    <property type="entry name" value="TonB-siderophor"/>
    <property type="match status" value="1"/>
</dbReference>
<comment type="similarity">
    <text evidence="2 14 16">Belongs to the TonB-dependent receptor family.</text>
</comment>
<evidence type="ECO:0000313" key="21">
    <source>
        <dbReference type="Proteomes" id="UP000466024"/>
    </source>
</evidence>
<keyword evidence="9" id="KW-0406">Ion transport</keyword>
<comment type="caution">
    <text evidence="20">The sequence shown here is derived from an EMBL/GenBank/DDBJ whole genome shotgun (WGS) entry which is preliminary data.</text>
</comment>
<keyword evidence="4 14" id="KW-1134">Transmembrane beta strand</keyword>
<evidence type="ECO:0000256" key="5">
    <source>
        <dbReference type="ARBA" id="ARBA00022496"/>
    </source>
</evidence>
<evidence type="ECO:0000256" key="17">
    <source>
        <dbReference type="SAM" id="SignalP"/>
    </source>
</evidence>
<evidence type="ECO:0000256" key="16">
    <source>
        <dbReference type="RuleBase" id="RU003357"/>
    </source>
</evidence>
<feature type="chain" id="PRO_5024923564" evidence="17">
    <location>
        <begin position="46"/>
        <end position="714"/>
    </location>
</feature>
<dbReference type="GO" id="GO:0015891">
    <property type="term" value="P:siderophore transport"/>
    <property type="evidence" value="ECO:0007669"/>
    <property type="project" value="InterPro"/>
</dbReference>
<dbReference type="InterPro" id="IPR036942">
    <property type="entry name" value="Beta-barrel_TonB_sf"/>
</dbReference>
<dbReference type="PANTHER" id="PTHR32552">
    <property type="entry name" value="FERRICHROME IRON RECEPTOR-RELATED"/>
    <property type="match status" value="1"/>
</dbReference>
<proteinExistence type="inferred from homology"/>
<comment type="subcellular location">
    <subcellularLocation>
        <location evidence="1 14">Cell outer membrane</location>
        <topology evidence="1 14">Multi-pass membrane protein</topology>
    </subcellularLocation>
</comment>
<feature type="domain" description="TonB-dependent receptor plug" evidence="19">
    <location>
        <begin position="89"/>
        <end position="191"/>
    </location>
</feature>
<keyword evidence="12 20" id="KW-0675">Receptor</keyword>
<keyword evidence="7 17" id="KW-0732">Signal</keyword>
<dbReference type="GO" id="GO:0038023">
    <property type="term" value="F:signaling receptor activity"/>
    <property type="evidence" value="ECO:0007669"/>
    <property type="project" value="InterPro"/>
</dbReference>
<evidence type="ECO:0000256" key="7">
    <source>
        <dbReference type="ARBA" id="ARBA00022729"/>
    </source>
</evidence>
<accession>A0A640WEJ9</accession>
<dbReference type="RefSeq" id="WP_149435009.1">
    <property type="nucleotide sequence ID" value="NZ_VTPX01000004.1"/>
</dbReference>
<evidence type="ECO:0000259" key="19">
    <source>
        <dbReference type="Pfam" id="PF07715"/>
    </source>
</evidence>
<evidence type="ECO:0000256" key="15">
    <source>
        <dbReference type="PROSITE-ProRule" id="PRU10143"/>
    </source>
</evidence>
<dbReference type="PANTHER" id="PTHR32552:SF68">
    <property type="entry name" value="FERRICHROME OUTER MEMBRANE TRANSPORTER_PHAGE RECEPTOR"/>
    <property type="match status" value="1"/>
</dbReference>
<dbReference type="CDD" id="cd01347">
    <property type="entry name" value="ligand_gated_channel"/>
    <property type="match status" value="1"/>
</dbReference>
<dbReference type="FunFam" id="2.170.130.10:FF:000001">
    <property type="entry name" value="Catecholate siderophore TonB-dependent receptor"/>
    <property type="match status" value="1"/>
</dbReference>
<dbReference type="Pfam" id="PF00593">
    <property type="entry name" value="TonB_dep_Rec_b-barrel"/>
    <property type="match status" value="1"/>
</dbReference>
<evidence type="ECO:0000256" key="1">
    <source>
        <dbReference type="ARBA" id="ARBA00004571"/>
    </source>
</evidence>
<keyword evidence="11 14" id="KW-0472">Membrane</keyword>
<dbReference type="InterPro" id="IPR037066">
    <property type="entry name" value="Plug_dom_sf"/>
</dbReference>
<keyword evidence="13 14" id="KW-0998">Cell outer membrane</keyword>
<dbReference type="InterPro" id="IPR000531">
    <property type="entry name" value="Beta-barrel_TonB"/>
</dbReference>
<keyword evidence="10 15" id="KW-0798">TonB box</keyword>
<evidence type="ECO:0000256" key="11">
    <source>
        <dbReference type="ARBA" id="ARBA00023136"/>
    </source>
</evidence>
<dbReference type="Proteomes" id="UP000466024">
    <property type="component" value="Unassembled WGS sequence"/>
</dbReference>
<dbReference type="InterPro" id="IPR039426">
    <property type="entry name" value="TonB-dep_rcpt-like"/>
</dbReference>
<evidence type="ECO:0000256" key="8">
    <source>
        <dbReference type="ARBA" id="ARBA00023004"/>
    </source>
</evidence>
<dbReference type="Gene3D" id="2.40.170.20">
    <property type="entry name" value="TonB-dependent receptor, beta-barrel domain"/>
    <property type="match status" value="1"/>
</dbReference>
<evidence type="ECO:0000259" key="18">
    <source>
        <dbReference type="Pfam" id="PF00593"/>
    </source>
</evidence>
<evidence type="ECO:0000256" key="3">
    <source>
        <dbReference type="ARBA" id="ARBA00022448"/>
    </source>
</evidence>
<dbReference type="PROSITE" id="PS00430">
    <property type="entry name" value="TONB_DEPENDENT_REC_1"/>
    <property type="match status" value="1"/>
</dbReference>
<dbReference type="AlphaFoldDB" id="A0A640WEJ9"/>
<dbReference type="PROSITE" id="PS52016">
    <property type="entry name" value="TONB_DEPENDENT_REC_3"/>
    <property type="match status" value="1"/>
</dbReference>
<feature type="signal peptide" evidence="17">
    <location>
        <begin position="1"/>
        <end position="45"/>
    </location>
</feature>
<dbReference type="Pfam" id="PF07715">
    <property type="entry name" value="Plug"/>
    <property type="match status" value="1"/>
</dbReference>
<evidence type="ECO:0000256" key="2">
    <source>
        <dbReference type="ARBA" id="ARBA00009810"/>
    </source>
</evidence>
<protein>
    <submittedName>
        <fullName evidence="20">TonB-dependent siderophore receptor</fullName>
    </submittedName>
</protein>
<evidence type="ECO:0000256" key="14">
    <source>
        <dbReference type="PROSITE-ProRule" id="PRU01360"/>
    </source>
</evidence>
<reference evidence="20 21" key="1">
    <citation type="submission" date="2019-08" db="EMBL/GenBank/DDBJ databases">
        <title>Bioinformatics analysis of the strain L3 and L5.</title>
        <authorList>
            <person name="Li X."/>
        </authorList>
    </citation>
    <scope>NUCLEOTIDE SEQUENCE [LARGE SCALE GENOMIC DNA]</scope>
    <source>
        <strain evidence="20 21">L3</strain>
    </source>
</reference>
<evidence type="ECO:0000256" key="6">
    <source>
        <dbReference type="ARBA" id="ARBA00022692"/>
    </source>
</evidence>
<keyword evidence="8" id="KW-0408">Iron</keyword>
<name>A0A640WEJ9_9GAMM</name>
<dbReference type="InterPro" id="IPR010105">
    <property type="entry name" value="TonB_sidphr_rcpt"/>
</dbReference>
<dbReference type="EMBL" id="VTPX01000004">
    <property type="protein sequence ID" value="KAA0018585.1"/>
    <property type="molecule type" value="Genomic_DNA"/>
</dbReference>
<keyword evidence="3 14" id="KW-0813">Transport</keyword>
<feature type="short sequence motif" description="TonB box" evidence="15">
    <location>
        <begin position="55"/>
        <end position="61"/>
    </location>
</feature>
<keyword evidence="6 14" id="KW-0812">Transmembrane</keyword>
<evidence type="ECO:0000313" key="20">
    <source>
        <dbReference type="EMBL" id="KAA0018585.1"/>
    </source>
</evidence>
<evidence type="ECO:0000256" key="12">
    <source>
        <dbReference type="ARBA" id="ARBA00023170"/>
    </source>
</evidence>